<dbReference type="PANTHER" id="PTHR48258">
    <property type="entry name" value="DUF4218 DOMAIN-CONTAINING PROTEIN-RELATED"/>
    <property type="match status" value="1"/>
</dbReference>
<dbReference type="EMBL" id="JAUIZM010000005">
    <property type="protein sequence ID" value="KAK1386214.1"/>
    <property type="molecule type" value="Genomic_DNA"/>
</dbReference>
<keyword evidence="3" id="KW-1185">Reference proteome</keyword>
<protein>
    <recommendedName>
        <fullName evidence="1">DUF4218 domain-containing protein</fullName>
    </recommendedName>
</protein>
<evidence type="ECO:0000313" key="2">
    <source>
        <dbReference type="EMBL" id="KAK1386214.1"/>
    </source>
</evidence>
<sequence>MNWLLLPKFTEEYSEGAQDFVLNGFANFAVGNEIKCPCKDCGWSTKGKLGCHVCHYCTSSTYLKHSRKICYMNHRKFLHPDHKLRSDKRRFNGEIETNVCPPPLSGKDIEELLCGYENSFGKKNKKRKAVLHPSKCADNIHYEYNAANFDMTKKEKENFCSVLKNARLPYGSTSNISRCVHMDERKVFGYKSHDAHFILQYLLQFTVINTLKPEVAIPLIKLGAFFRGICGKVINLEDVHKLQEEIIEILCELETIFPPTFFDIMVHLPLHLCKEVEFGGPVHLRWMFRIERYLCKLKSYDRNKSKPEGSMAEGYLDEECLTFCSRFLSDEVQKK</sequence>
<reference evidence="2" key="2">
    <citation type="submission" date="2023-05" db="EMBL/GenBank/DDBJ databases">
        <authorList>
            <person name="Schelkunov M.I."/>
        </authorList>
    </citation>
    <scope>NUCLEOTIDE SEQUENCE</scope>
    <source>
        <strain evidence="2">Hsosn_3</strain>
        <tissue evidence="2">Leaf</tissue>
    </source>
</reference>
<gene>
    <name evidence="2" type="ORF">POM88_023949</name>
</gene>
<proteinExistence type="predicted"/>
<dbReference type="Pfam" id="PF02992">
    <property type="entry name" value="Transposase_21"/>
    <property type="match status" value="1"/>
</dbReference>
<accession>A0AAD8IHY5</accession>
<feature type="domain" description="DUF4218" evidence="1">
    <location>
        <begin position="229"/>
        <end position="330"/>
    </location>
</feature>
<dbReference type="Proteomes" id="UP001237642">
    <property type="component" value="Unassembled WGS sequence"/>
</dbReference>
<comment type="caution">
    <text evidence="2">The sequence shown here is derived from an EMBL/GenBank/DDBJ whole genome shotgun (WGS) entry which is preliminary data.</text>
</comment>
<name>A0AAD8IHY5_9APIA</name>
<dbReference type="Pfam" id="PF13960">
    <property type="entry name" value="DUF4218"/>
    <property type="match status" value="1"/>
</dbReference>
<evidence type="ECO:0000259" key="1">
    <source>
        <dbReference type="Pfam" id="PF13960"/>
    </source>
</evidence>
<organism evidence="2 3">
    <name type="scientific">Heracleum sosnowskyi</name>
    <dbReference type="NCBI Taxonomy" id="360622"/>
    <lineage>
        <taxon>Eukaryota</taxon>
        <taxon>Viridiplantae</taxon>
        <taxon>Streptophyta</taxon>
        <taxon>Embryophyta</taxon>
        <taxon>Tracheophyta</taxon>
        <taxon>Spermatophyta</taxon>
        <taxon>Magnoliopsida</taxon>
        <taxon>eudicotyledons</taxon>
        <taxon>Gunneridae</taxon>
        <taxon>Pentapetalae</taxon>
        <taxon>asterids</taxon>
        <taxon>campanulids</taxon>
        <taxon>Apiales</taxon>
        <taxon>Apiaceae</taxon>
        <taxon>Apioideae</taxon>
        <taxon>apioid superclade</taxon>
        <taxon>Tordylieae</taxon>
        <taxon>Tordyliinae</taxon>
        <taxon>Heracleum</taxon>
    </lineage>
</organism>
<evidence type="ECO:0000313" key="3">
    <source>
        <dbReference type="Proteomes" id="UP001237642"/>
    </source>
</evidence>
<reference evidence="2" key="1">
    <citation type="submission" date="2023-02" db="EMBL/GenBank/DDBJ databases">
        <title>Genome of toxic invasive species Heracleum sosnowskyi carries increased number of genes despite the absence of recent whole-genome duplications.</title>
        <authorList>
            <person name="Schelkunov M."/>
            <person name="Shtratnikova V."/>
            <person name="Makarenko M."/>
            <person name="Klepikova A."/>
            <person name="Omelchenko D."/>
            <person name="Novikova G."/>
            <person name="Obukhova E."/>
            <person name="Bogdanov V."/>
            <person name="Penin A."/>
            <person name="Logacheva M."/>
        </authorList>
    </citation>
    <scope>NUCLEOTIDE SEQUENCE</scope>
    <source>
        <strain evidence="2">Hsosn_3</strain>
        <tissue evidence="2">Leaf</tissue>
    </source>
</reference>
<dbReference type="AlphaFoldDB" id="A0AAD8IHY5"/>
<dbReference type="PANTHER" id="PTHR48258:SF8">
    <property type="entry name" value="DUF4216 DOMAIN-CONTAINING PROTEIN"/>
    <property type="match status" value="1"/>
</dbReference>
<dbReference type="InterPro" id="IPR025452">
    <property type="entry name" value="DUF4218"/>
</dbReference>
<dbReference type="InterPro" id="IPR004242">
    <property type="entry name" value="Transposase_21"/>
</dbReference>